<evidence type="ECO:0000256" key="1">
    <source>
        <dbReference type="SAM" id="Coils"/>
    </source>
</evidence>
<keyword evidence="1" id="KW-0175">Coiled coil</keyword>
<organism evidence="3 7">
    <name type="scientific">Parabacteroides distasonis</name>
    <dbReference type="NCBI Taxonomy" id="823"/>
    <lineage>
        <taxon>Bacteria</taxon>
        <taxon>Pseudomonadati</taxon>
        <taxon>Bacteroidota</taxon>
        <taxon>Bacteroidia</taxon>
        <taxon>Bacteroidales</taxon>
        <taxon>Tannerellaceae</taxon>
        <taxon>Parabacteroides</taxon>
    </lineage>
</organism>
<dbReference type="GeneID" id="93047427"/>
<feature type="coiled-coil region" evidence="1">
    <location>
        <begin position="117"/>
        <end position="144"/>
    </location>
</feature>
<dbReference type="AlphaFoldDB" id="A0A174PQ91"/>
<evidence type="ECO:0000313" key="7">
    <source>
        <dbReference type="Proteomes" id="UP000095332"/>
    </source>
</evidence>
<name>A0A174PQ91_PARDI</name>
<reference evidence="6 10" key="3">
    <citation type="submission" date="2020-04" db="EMBL/GenBank/DDBJ databases">
        <title>Complete Genomes and Methylome analysis of CBBP consortium that reverse antibiotic-induced susceptibility to vancomycin-resistant Enterococcus faecium infection.</title>
        <authorList>
            <person name="Fomenkov A."/>
            <person name="Zhang Z."/>
            <person name="Pamer E."/>
            <person name="Roberts R.J."/>
        </authorList>
    </citation>
    <scope>NUCLEOTIDE SEQUENCE [LARGE SCALE GENOMIC DNA]</scope>
    <source>
        <strain evidence="10">CBBP</strain>
        <strain evidence="6">CBBP-1</strain>
    </source>
</reference>
<dbReference type="Proteomes" id="UP000450599">
    <property type="component" value="Unassembled WGS sequence"/>
</dbReference>
<evidence type="ECO:0000313" key="6">
    <source>
        <dbReference type="EMBL" id="QJE27465.1"/>
    </source>
</evidence>
<protein>
    <submittedName>
        <fullName evidence="4">MobA protein</fullName>
    </submittedName>
</protein>
<feature type="compositionally biased region" description="Basic residues" evidence="2">
    <location>
        <begin position="1"/>
        <end position="16"/>
    </location>
</feature>
<dbReference type="EMBL" id="CZBM01000001">
    <property type="protein sequence ID" value="CUP63454.1"/>
    <property type="molecule type" value="Genomic_DNA"/>
</dbReference>
<dbReference type="Proteomes" id="UP000095332">
    <property type="component" value="Unassembled WGS sequence"/>
</dbReference>
<evidence type="ECO:0000256" key="2">
    <source>
        <dbReference type="SAM" id="MobiDB-lite"/>
    </source>
</evidence>
<sequence>MNNEKKHPHTRGKGGRLPKSNPAVHRETVNLDEAGHARFLTMFEQSGLLSKSKFIAARIFNEEFRVIRTDRATMEYVAKLTELFQQFRAIGVNYNQAVKELHIHFTEKKALALLYRLEKLTLELVELNRRIVELSQKLASHGSQDQCG</sequence>
<evidence type="ECO:0000313" key="3">
    <source>
        <dbReference type="EMBL" id="CUP63454.1"/>
    </source>
</evidence>
<reference evidence="8 9" key="2">
    <citation type="journal article" date="2019" name="Nat. Med.">
        <title>A library of human gut bacterial isolates paired with longitudinal multiomics data enables mechanistic microbiome research.</title>
        <authorList>
            <person name="Poyet M."/>
            <person name="Groussin M."/>
            <person name="Gibbons S.M."/>
            <person name="Avila-Pacheco J."/>
            <person name="Jiang X."/>
            <person name="Kearney S.M."/>
            <person name="Perrotta A.R."/>
            <person name="Berdy B."/>
            <person name="Zhao S."/>
            <person name="Lieberman T.D."/>
            <person name="Swanson P.K."/>
            <person name="Smith M."/>
            <person name="Roesemann S."/>
            <person name="Alexander J.E."/>
            <person name="Rich S.A."/>
            <person name="Livny J."/>
            <person name="Vlamakis H."/>
            <person name="Clish C."/>
            <person name="Bullock K."/>
            <person name="Deik A."/>
            <person name="Scott J."/>
            <person name="Pierce K.A."/>
            <person name="Xavier R.J."/>
            <person name="Alm E.J."/>
        </authorList>
    </citation>
    <scope>NUCLEOTIDE SEQUENCE [LARGE SCALE GENOMIC DNA]</scope>
    <source>
        <strain evidence="5 9">BIOML-A10</strain>
        <strain evidence="4 8">BIOML-A11</strain>
    </source>
</reference>
<dbReference type="NCBIfam" id="NF041324">
    <property type="entry name" value="Bacteroid_MobA"/>
    <property type="match status" value="1"/>
</dbReference>
<dbReference type="EMBL" id="WKMW01000001">
    <property type="protein sequence ID" value="MRY82679.1"/>
    <property type="molecule type" value="Genomic_DNA"/>
</dbReference>
<evidence type="ECO:0000313" key="4">
    <source>
        <dbReference type="EMBL" id="MRY82679.1"/>
    </source>
</evidence>
<proteinExistence type="predicted"/>
<evidence type="ECO:0000313" key="5">
    <source>
        <dbReference type="EMBL" id="MRZ04632.1"/>
    </source>
</evidence>
<dbReference type="OrthoDB" id="2042421at2"/>
<evidence type="ECO:0000313" key="8">
    <source>
        <dbReference type="Proteomes" id="UP000450599"/>
    </source>
</evidence>
<reference evidence="3 7" key="1">
    <citation type="submission" date="2015-09" db="EMBL/GenBank/DDBJ databases">
        <authorList>
            <consortium name="Pathogen Informatics"/>
        </authorList>
    </citation>
    <scope>NUCLEOTIDE SEQUENCE [LARGE SCALE GENOMIC DNA]</scope>
    <source>
        <strain evidence="3 7">2789STDY5834948</strain>
    </source>
</reference>
<evidence type="ECO:0000313" key="9">
    <source>
        <dbReference type="Proteomes" id="UP000471216"/>
    </source>
</evidence>
<dbReference type="Proteomes" id="UP000471216">
    <property type="component" value="Unassembled WGS sequence"/>
</dbReference>
<dbReference type="InterPro" id="IPR045788">
    <property type="entry name" value="MobC_2"/>
</dbReference>
<dbReference type="RefSeq" id="WP_024986813.1">
    <property type="nucleotide sequence ID" value="NZ_CAJSZN010000002.1"/>
</dbReference>
<dbReference type="EMBL" id="WKMX01000001">
    <property type="protein sequence ID" value="MRZ04632.1"/>
    <property type="molecule type" value="Genomic_DNA"/>
</dbReference>
<evidence type="ECO:0000313" key="10">
    <source>
        <dbReference type="Proteomes" id="UP000501982"/>
    </source>
</evidence>
<accession>A0A174PQ91</accession>
<gene>
    <name evidence="3" type="ORF">ERS852560_00469</name>
    <name evidence="5" type="ORF">GKD54_00050</name>
    <name evidence="4" type="ORF">GKD58_00050</name>
    <name evidence="6" type="ORF">HHO38_03550</name>
</gene>
<dbReference type="EMBL" id="CP051672">
    <property type="protein sequence ID" value="QJE27465.1"/>
    <property type="molecule type" value="Genomic_DNA"/>
</dbReference>
<feature type="region of interest" description="Disordered" evidence="2">
    <location>
        <begin position="1"/>
        <end position="24"/>
    </location>
</feature>
<dbReference type="Pfam" id="PF19514">
    <property type="entry name" value="MobC_2"/>
    <property type="match status" value="1"/>
</dbReference>
<dbReference type="Proteomes" id="UP000501982">
    <property type="component" value="Chromosome"/>
</dbReference>